<sequence>MISCDANLERLPPELLIPILMNLSGLESLDSLLQASPAAFRVFDANGADIFESVFSAAKIHPTIASLIRITAYIRNSSLPPHVHDLSSLRNCIVGESMSYEWNPPRWPHPPCPLPSALPATVMRGILASHRKIVHFGISCLEYYLGRFNALRPEHLADKDFYYDDDDGTTDSKYDYVGAWQLNPPREPFPRVLRAFWRLELFKSVRIAIDAGRLGWSPDVQVHEFTRREVTTNVLKFYHAVEGYVAPTGSCGWPQGHYIDDDDPRLGTGLQHDIEAELIQTIEAYVADNKHRTTAPNASQHTRDRPTPAPLEPQDLEASYDVFGATLRFYYKASRPNDHWGSPSSPIRHVAFEPFRRFGFAIWDEKRMAAAGFLSKYGWDDDFEDCVTAWRSILDKEMLDEIAEENVRHHISDSEQTDSDATDPGDIVLPRWVTSKKDTPPTISSTGRKLIAMNG</sequence>
<evidence type="ECO:0000313" key="2">
    <source>
        <dbReference type="EMBL" id="KAK8044968.1"/>
    </source>
</evidence>
<keyword evidence="3" id="KW-1185">Reference proteome</keyword>
<name>A0ABR1TEB8_9PEZI</name>
<dbReference type="Proteomes" id="UP001444661">
    <property type="component" value="Unassembled WGS sequence"/>
</dbReference>
<accession>A0ABR1TEB8</accession>
<feature type="region of interest" description="Disordered" evidence="1">
    <location>
        <begin position="293"/>
        <end position="314"/>
    </location>
</feature>
<gene>
    <name evidence="2" type="ORF">PG993_004992</name>
</gene>
<evidence type="ECO:0000313" key="3">
    <source>
        <dbReference type="Proteomes" id="UP001444661"/>
    </source>
</evidence>
<comment type="caution">
    <text evidence="2">The sequence shown here is derived from an EMBL/GenBank/DDBJ whole genome shotgun (WGS) entry which is preliminary data.</text>
</comment>
<organism evidence="2 3">
    <name type="scientific">Apiospora rasikravindrae</name>
    <dbReference type="NCBI Taxonomy" id="990691"/>
    <lineage>
        <taxon>Eukaryota</taxon>
        <taxon>Fungi</taxon>
        <taxon>Dikarya</taxon>
        <taxon>Ascomycota</taxon>
        <taxon>Pezizomycotina</taxon>
        <taxon>Sordariomycetes</taxon>
        <taxon>Xylariomycetidae</taxon>
        <taxon>Amphisphaeriales</taxon>
        <taxon>Apiosporaceae</taxon>
        <taxon>Apiospora</taxon>
    </lineage>
</organism>
<evidence type="ECO:0000256" key="1">
    <source>
        <dbReference type="SAM" id="MobiDB-lite"/>
    </source>
</evidence>
<evidence type="ECO:0008006" key="4">
    <source>
        <dbReference type="Google" id="ProtNLM"/>
    </source>
</evidence>
<reference evidence="2 3" key="1">
    <citation type="submission" date="2023-01" db="EMBL/GenBank/DDBJ databases">
        <title>Analysis of 21 Apiospora genomes using comparative genomics revels a genus with tremendous synthesis potential of carbohydrate active enzymes and secondary metabolites.</title>
        <authorList>
            <person name="Sorensen T."/>
        </authorList>
    </citation>
    <scope>NUCLEOTIDE SEQUENCE [LARGE SCALE GENOMIC DNA]</scope>
    <source>
        <strain evidence="2 3">CBS 33761</strain>
    </source>
</reference>
<dbReference type="EMBL" id="JAQQWK010000003">
    <property type="protein sequence ID" value="KAK8044968.1"/>
    <property type="molecule type" value="Genomic_DNA"/>
</dbReference>
<proteinExistence type="predicted"/>
<protein>
    <recommendedName>
        <fullName evidence="4">F-box domain-containing protein</fullName>
    </recommendedName>
</protein>